<evidence type="ECO:0000256" key="6">
    <source>
        <dbReference type="SAM" id="Phobius"/>
    </source>
</evidence>
<dbReference type="EMBL" id="PDEM01000009">
    <property type="protein sequence ID" value="PHZ85944.1"/>
    <property type="molecule type" value="Genomic_DNA"/>
</dbReference>
<dbReference type="PANTHER" id="PTHR43124">
    <property type="entry name" value="PURINE EFFLUX PUMP PBUE"/>
    <property type="match status" value="1"/>
</dbReference>
<dbReference type="GO" id="GO:0005886">
    <property type="term" value="C:plasma membrane"/>
    <property type="evidence" value="ECO:0007669"/>
    <property type="project" value="UniProtKB-SubCell"/>
</dbReference>
<protein>
    <recommendedName>
        <fullName evidence="7">Major facilitator superfamily (MFS) profile domain-containing protein</fullName>
    </recommendedName>
</protein>
<feature type="transmembrane region" description="Helical" evidence="6">
    <location>
        <begin position="213"/>
        <end position="235"/>
    </location>
</feature>
<dbReference type="InterPro" id="IPR050189">
    <property type="entry name" value="MFS_Efflux_Transporters"/>
</dbReference>
<organism evidence="8 9">
    <name type="scientific">Paremcibacter congregatus</name>
    <dbReference type="NCBI Taxonomy" id="2043170"/>
    <lineage>
        <taxon>Bacteria</taxon>
        <taxon>Pseudomonadati</taxon>
        <taxon>Pseudomonadota</taxon>
        <taxon>Alphaproteobacteria</taxon>
        <taxon>Emcibacterales</taxon>
        <taxon>Emcibacteraceae</taxon>
        <taxon>Paremcibacter</taxon>
    </lineage>
</organism>
<feature type="transmembrane region" description="Helical" evidence="6">
    <location>
        <begin position="78"/>
        <end position="95"/>
    </location>
</feature>
<feature type="transmembrane region" description="Helical" evidence="6">
    <location>
        <begin position="279"/>
        <end position="298"/>
    </location>
</feature>
<dbReference type="PROSITE" id="PS50850">
    <property type="entry name" value="MFS"/>
    <property type="match status" value="1"/>
</dbReference>
<keyword evidence="3 6" id="KW-0812">Transmembrane</keyword>
<dbReference type="Pfam" id="PF07690">
    <property type="entry name" value="MFS_1"/>
    <property type="match status" value="1"/>
</dbReference>
<comment type="caution">
    <text evidence="8">The sequence shown here is derived from an EMBL/GenBank/DDBJ whole genome shotgun (WGS) entry which is preliminary data.</text>
</comment>
<dbReference type="InterPro" id="IPR036259">
    <property type="entry name" value="MFS_trans_sf"/>
</dbReference>
<keyword evidence="5 6" id="KW-0472">Membrane</keyword>
<evidence type="ECO:0000256" key="5">
    <source>
        <dbReference type="ARBA" id="ARBA00023136"/>
    </source>
</evidence>
<evidence type="ECO:0000256" key="2">
    <source>
        <dbReference type="ARBA" id="ARBA00022475"/>
    </source>
</evidence>
<gene>
    <name evidence="8" type="ORF">CRD36_04515</name>
</gene>
<feature type="transmembrane region" description="Helical" evidence="6">
    <location>
        <begin position="247"/>
        <end position="272"/>
    </location>
</feature>
<dbReference type="RefSeq" id="WP_099471529.1">
    <property type="nucleotide sequence ID" value="NZ_CP041025.1"/>
</dbReference>
<keyword evidence="4 6" id="KW-1133">Transmembrane helix</keyword>
<dbReference type="AlphaFoldDB" id="A0A2G4YUD0"/>
<dbReference type="Proteomes" id="UP000229730">
    <property type="component" value="Unassembled WGS sequence"/>
</dbReference>
<feature type="transmembrane region" description="Helical" evidence="6">
    <location>
        <begin position="167"/>
        <end position="186"/>
    </location>
</feature>
<dbReference type="Gene3D" id="1.20.1250.20">
    <property type="entry name" value="MFS general substrate transporter like domains"/>
    <property type="match status" value="1"/>
</dbReference>
<feature type="domain" description="Major facilitator superfamily (MFS) profile" evidence="7">
    <location>
        <begin position="12"/>
        <end position="399"/>
    </location>
</feature>
<evidence type="ECO:0000256" key="4">
    <source>
        <dbReference type="ARBA" id="ARBA00022989"/>
    </source>
</evidence>
<keyword evidence="9" id="KW-1185">Reference proteome</keyword>
<dbReference type="OrthoDB" id="7841035at2"/>
<name>A0A2G4YUD0_9PROT</name>
<feature type="transmembrane region" description="Helical" evidence="6">
    <location>
        <begin position="375"/>
        <end position="396"/>
    </location>
</feature>
<keyword evidence="2" id="KW-1003">Cell membrane</keyword>
<evidence type="ECO:0000259" key="7">
    <source>
        <dbReference type="PROSITE" id="PS50850"/>
    </source>
</evidence>
<evidence type="ECO:0000313" key="8">
    <source>
        <dbReference type="EMBL" id="PHZ85944.1"/>
    </source>
</evidence>
<evidence type="ECO:0000313" key="9">
    <source>
        <dbReference type="Proteomes" id="UP000229730"/>
    </source>
</evidence>
<evidence type="ECO:0000256" key="1">
    <source>
        <dbReference type="ARBA" id="ARBA00004651"/>
    </source>
</evidence>
<feature type="transmembrane region" description="Helical" evidence="6">
    <location>
        <begin position="135"/>
        <end position="155"/>
    </location>
</feature>
<accession>A0A2G4YUD0</accession>
<sequence length="399" mass="42925">MNKISAHTNWAAVGFLFCLGMVASAQIFKLAPALPYLRSELNLSLVAGGLLFSIINMTPALIGVGAGSLADHVGFRRSLLFGLLGLAISGLFGSLSHTVEFILLFRFFEGVSILAVVITAPAMISSITAPHQRHIALSLWSSYMPMGAALTLLMAPYLLDQMGWRTLWQISAGIAFLMAGIMYFFLHTPKIATHSKTVSGLFRRLGDVLSKPVPWLLTMPFLFFTALQGPILAWLPSFLMEQRGLSAMMAGVLTAGIILSNVGGVMMGGILLARGIPHWRLICISGILIFFGSIGLFNEHLPDIIRYGCCILTIGLTGMLPTAALSSVPQFAPTENHVGTLNGMLIQGSQTGHFVGPPLYALIVHRAGGDWGSALGLYLVFALLIFFCGLLLRRYATSE</sequence>
<proteinExistence type="predicted"/>
<dbReference type="SUPFAM" id="SSF103473">
    <property type="entry name" value="MFS general substrate transporter"/>
    <property type="match status" value="1"/>
</dbReference>
<reference evidence="8 9" key="1">
    <citation type="submission" date="2017-10" db="EMBL/GenBank/DDBJ databases">
        <title>Frigbacter circumglobatus gen. nov. sp. nov., isolated from sediment cultured in situ.</title>
        <authorList>
            <person name="Zhao Z."/>
        </authorList>
    </citation>
    <scope>NUCLEOTIDE SEQUENCE [LARGE SCALE GENOMIC DNA]</scope>
    <source>
        <strain evidence="8 9">ZYL</strain>
    </source>
</reference>
<dbReference type="GO" id="GO:0022857">
    <property type="term" value="F:transmembrane transporter activity"/>
    <property type="evidence" value="ECO:0007669"/>
    <property type="project" value="InterPro"/>
</dbReference>
<feature type="transmembrane region" description="Helical" evidence="6">
    <location>
        <begin position="101"/>
        <end position="123"/>
    </location>
</feature>
<dbReference type="PANTHER" id="PTHR43124:SF3">
    <property type="entry name" value="CHLORAMPHENICOL EFFLUX PUMP RV0191"/>
    <property type="match status" value="1"/>
</dbReference>
<dbReference type="InParanoid" id="A0A2G4YUD0"/>
<dbReference type="InterPro" id="IPR011701">
    <property type="entry name" value="MFS"/>
</dbReference>
<evidence type="ECO:0000256" key="3">
    <source>
        <dbReference type="ARBA" id="ARBA00022692"/>
    </source>
</evidence>
<dbReference type="FunCoup" id="A0A2G4YUD0">
    <property type="interactions" value="110"/>
</dbReference>
<feature type="transmembrane region" description="Helical" evidence="6">
    <location>
        <begin position="304"/>
        <end position="325"/>
    </location>
</feature>
<comment type="subcellular location">
    <subcellularLocation>
        <location evidence="1">Cell membrane</location>
        <topology evidence="1">Multi-pass membrane protein</topology>
    </subcellularLocation>
</comment>
<dbReference type="InterPro" id="IPR020846">
    <property type="entry name" value="MFS_dom"/>
</dbReference>
<feature type="transmembrane region" description="Helical" evidence="6">
    <location>
        <begin position="41"/>
        <end position="66"/>
    </location>
</feature>